<dbReference type="Pfam" id="PF05838">
    <property type="entry name" value="Glyco_hydro_108"/>
    <property type="match status" value="1"/>
</dbReference>
<evidence type="ECO:0000259" key="1">
    <source>
        <dbReference type="Pfam" id="PF05838"/>
    </source>
</evidence>
<dbReference type="AlphaFoldDB" id="A0A537J2J5"/>
<dbReference type="EMBL" id="VBAN01000480">
    <property type="protein sequence ID" value="TMI77758.1"/>
    <property type="molecule type" value="Genomic_DNA"/>
</dbReference>
<sequence>MRGDVMATFDKAIGAVLEHEGGYTFDPNDPGGETKYGISRKTYPNLDIKALTLDQAKAIYKRDYWIYSRIQDQDVATKVFDMAVNLGPPAAHRLLQTALLALGETVAVDGVFGPQTLAATNLVNPEQLLQELRARAAVYYAQTVVANPPEQKFLLGWMRRAVS</sequence>
<gene>
    <name evidence="3" type="ORF">E6H03_13345</name>
</gene>
<evidence type="ECO:0000259" key="2">
    <source>
        <dbReference type="Pfam" id="PF09374"/>
    </source>
</evidence>
<dbReference type="InterPro" id="IPR023346">
    <property type="entry name" value="Lysozyme-like_dom_sf"/>
</dbReference>
<name>A0A537J2J5_9BACT</name>
<evidence type="ECO:0000313" key="4">
    <source>
        <dbReference type="Proteomes" id="UP000318093"/>
    </source>
</evidence>
<dbReference type="Pfam" id="PF09374">
    <property type="entry name" value="PG_binding_3"/>
    <property type="match status" value="1"/>
</dbReference>
<dbReference type="Proteomes" id="UP000318093">
    <property type="component" value="Unassembled WGS sequence"/>
</dbReference>
<accession>A0A537J2J5</accession>
<feature type="domain" description="TtsA-like Glycoside hydrolase family 108" evidence="1">
    <location>
        <begin position="15"/>
        <end position="87"/>
    </location>
</feature>
<dbReference type="SUPFAM" id="SSF53955">
    <property type="entry name" value="Lysozyme-like"/>
    <property type="match status" value="1"/>
</dbReference>
<evidence type="ECO:0000313" key="3">
    <source>
        <dbReference type="EMBL" id="TMI77758.1"/>
    </source>
</evidence>
<comment type="caution">
    <text evidence="3">The sequence shown here is derived from an EMBL/GenBank/DDBJ whole genome shotgun (WGS) entry which is preliminary data.</text>
</comment>
<reference evidence="3 4" key="1">
    <citation type="journal article" date="2019" name="Nat. Microbiol.">
        <title>Mediterranean grassland soil C-N compound turnover is dependent on rainfall and depth, and is mediated by genomically divergent microorganisms.</title>
        <authorList>
            <person name="Diamond S."/>
            <person name="Andeer P.F."/>
            <person name="Li Z."/>
            <person name="Crits-Christoph A."/>
            <person name="Burstein D."/>
            <person name="Anantharaman K."/>
            <person name="Lane K.R."/>
            <person name="Thomas B.C."/>
            <person name="Pan C."/>
            <person name="Northen T.R."/>
            <person name="Banfield J.F."/>
        </authorList>
    </citation>
    <scope>NUCLEOTIDE SEQUENCE [LARGE SCALE GENOMIC DNA]</scope>
    <source>
        <strain evidence="3">NP_6</strain>
    </source>
</reference>
<dbReference type="Gene3D" id="1.20.141.10">
    <property type="entry name" value="Chitosanase, subunit A, domain 1"/>
    <property type="match status" value="1"/>
</dbReference>
<protein>
    <submittedName>
        <fullName evidence="3">Peptidoglycan-binding protein</fullName>
    </submittedName>
</protein>
<feature type="domain" description="Peptidoglycan binding" evidence="2">
    <location>
        <begin position="91"/>
        <end position="162"/>
    </location>
</feature>
<dbReference type="InterPro" id="IPR008565">
    <property type="entry name" value="TtsA-like_GH18_dom"/>
</dbReference>
<organism evidence="3 4">
    <name type="scientific">Candidatus Segetimicrobium genomatis</name>
    <dbReference type="NCBI Taxonomy" id="2569760"/>
    <lineage>
        <taxon>Bacteria</taxon>
        <taxon>Bacillati</taxon>
        <taxon>Candidatus Sysuimicrobiota</taxon>
        <taxon>Candidatus Sysuimicrobiia</taxon>
        <taxon>Candidatus Sysuimicrobiales</taxon>
        <taxon>Candidatus Segetimicrobiaceae</taxon>
        <taxon>Candidatus Segetimicrobium</taxon>
    </lineage>
</organism>
<dbReference type="CDD" id="cd13926">
    <property type="entry name" value="N-acetylmuramidase_GH108"/>
    <property type="match status" value="1"/>
</dbReference>
<dbReference type="InterPro" id="IPR018537">
    <property type="entry name" value="Peptidoglycan-bd_3"/>
</dbReference>
<proteinExistence type="predicted"/>